<dbReference type="Proteomes" id="UP000245390">
    <property type="component" value="Unassembled WGS sequence"/>
</dbReference>
<dbReference type="EMBL" id="QGGV01000002">
    <property type="protein sequence ID" value="PWK57545.1"/>
    <property type="molecule type" value="Genomic_DNA"/>
</dbReference>
<comment type="caution">
    <text evidence="3">The sequence shown here is derived from an EMBL/GenBank/DDBJ whole genome shotgun (WGS) entry which is preliminary data.</text>
</comment>
<dbReference type="RefSeq" id="WP_109758148.1">
    <property type="nucleotide sequence ID" value="NZ_CP034588.1"/>
</dbReference>
<dbReference type="InterPro" id="IPR011051">
    <property type="entry name" value="RmlC_Cupin_sf"/>
</dbReference>
<dbReference type="KEGG" id="salo:EF888_13225"/>
<dbReference type="AlphaFoldDB" id="A0A316GBF3"/>
<evidence type="ECO:0000259" key="2">
    <source>
        <dbReference type="Pfam" id="PF07883"/>
    </source>
</evidence>
<dbReference type="Gene3D" id="2.60.120.10">
    <property type="entry name" value="Jelly Rolls"/>
    <property type="match status" value="1"/>
</dbReference>
<keyword evidence="4" id="KW-1185">Reference proteome</keyword>
<reference evidence="3 4" key="1">
    <citation type="submission" date="2018-05" db="EMBL/GenBank/DDBJ databases">
        <title>Genomic Encyclopedia of Type Strains, Phase IV (KMG-IV): sequencing the most valuable type-strain genomes for metagenomic binning, comparative biology and taxonomic classification.</title>
        <authorList>
            <person name="Goeker M."/>
        </authorList>
    </citation>
    <scope>NUCLEOTIDE SEQUENCE [LARGE SCALE GENOMIC DNA]</scope>
    <source>
        <strain evidence="3 4">DSM 103371</strain>
    </source>
</reference>
<protein>
    <recommendedName>
        <fullName evidence="2">Cupin type-2 domain-containing protein</fullName>
    </recommendedName>
</protein>
<accession>A0A316GBF3</accession>
<dbReference type="InterPro" id="IPR051610">
    <property type="entry name" value="GPI/OXD"/>
</dbReference>
<dbReference type="GO" id="GO:0046872">
    <property type="term" value="F:metal ion binding"/>
    <property type="evidence" value="ECO:0007669"/>
    <property type="project" value="UniProtKB-KW"/>
</dbReference>
<dbReference type="PANTHER" id="PTHR35848">
    <property type="entry name" value="OXALATE-BINDING PROTEIN"/>
    <property type="match status" value="1"/>
</dbReference>
<dbReference type="InterPro" id="IPR013096">
    <property type="entry name" value="Cupin_2"/>
</dbReference>
<proteinExistence type="predicted"/>
<keyword evidence="1" id="KW-0479">Metal-binding</keyword>
<evidence type="ECO:0000313" key="4">
    <source>
        <dbReference type="Proteomes" id="UP000245390"/>
    </source>
</evidence>
<dbReference type="OrthoDB" id="1973590at2"/>
<name>A0A316GBF3_9RHOB</name>
<sequence>MLKETYILTRRDIDALPGTLRTHFLNDGARRVEKALGELTGMEEIGFALIEVAPGDESTEHHKHYHEEECLYVIEGTGIARVGSESFQIGPGDFIGCRKGGLAHSLKNTGEVALRCLAVSQRKAHDVSDYPRRGKRLYRNEKLTWNLVDLAVIDRPFGAKT</sequence>
<dbReference type="PANTHER" id="PTHR35848:SF6">
    <property type="entry name" value="CUPIN TYPE-2 DOMAIN-CONTAINING PROTEIN"/>
    <property type="match status" value="1"/>
</dbReference>
<feature type="domain" description="Cupin type-2" evidence="2">
    <location>
        <begin position="49"/>
        <end position="119"/>
    </location>
</feature>
<dbReference type="SUPFAM" id="SSF51182">
    <property type="entry name" value="RmlC-like cupins"/>
    <property type="match status" value="1"/>
</dbReference>
<dbReference type="Pfam" id="PF07883">
    <property type="entry name" value="Cupin_2"/>
    <property type="match status" value="1"/>
</dbReference>
<evidence type="ECO:0000313" key="3">
    <source>
        <dbReference type="EMBL" id="PWK57545.1"/>
    </source>
</evidence>
<gene>
    <name evidence="3" type="ORF">C8D95_102189</name>
</gene>
<dbReference type="InterPro" id="IPR014710">
    <property type="entry name" value="RmlC-like_jellyroll"/>
</dbReference>
<organism evidence="3 4">
    <name type="scientific">Silicimonas algicola</name>
    <dbReference type="NCBI Taxonomy" id="1826607"/>
    <lineage>
        <taxon>Bacteria</taxon>
        <taxon>Pseudomonadati</taxon>
        <taxon>Pseudomonadota</taxon>
        <taxon>Alphaproteobacteria</taxon>
        <taxon>Rhodobacterales</taxon>
        <taxon>Paracoccaceae</taxon>
    </lineage>
</organism>
<evidence type="ECO:0000256" key="1">
    <source>
        <dbReference type="ARBA" id="ARBA00022723"/>
    </source>
</evidence>